<organism evidence="2 3">
    <name type="scientific">Halobacillus amylolyticus</name>
    <dbReference type="NCBI Taxonomy" id="2932259"/>
    <lineage>
        <taxon>Bacteria</taxon>
        <taxon>Bacillati</taxon>
        <taxon>Bacillota</taxon>
        <taxon>Bacilli</taxon>
        <taxon>Bacillales</taxon>
        <taxon>Bacillaceae</taxon>
        <taxon>Halobacillus</taxon>
    </lineage>
</organism>
<evidence type="ECO:0000256" key="1">
    <source>
        <dbReference type="SAM" id="Phobius"/>
    </source>
</evidence>
<evidence type="ECO:0000313" key="2">
    <source>
        <dbReference type="EMBL" id="UOR12000.1"/>
    </source>
</evidence>
<name>A0ABY4HDM3_9BACI</name>
<keyword evidence="1" id="KW-0812">Transmembrane</keyword>
<protein>
    <submittedName>
        <fullName evidence="2">Uncharacterized protein</fullName>
    </submittedName>
</protein>
<dbReference type="EMBL" id="CP095075">
    <property type="protein sequence ID" value="UOR12000.1"/>
    <property type="molecule type" value="Genomic_DNA"/>
</dbReference>
<feature type="transmembrane region" description="Helical" evidence="1">
    <location>
        <begin position="9"/>
        <end position="33"/>
    </location>
</feature>
<keyword evidence="3" id="KW-1185">Reference proteome</keyword>
<proteinExistence type="predicted"/>
<accession>A0ABY4HDM3</accession>
<feature type="transmembrane region" description="Helical" evidence="1">
    <location>
        <begin position="53"/>
        <end position="77"/>
    </location>
</feature>
<keyword evidence="1" id="KW-0472">Membrane</keyword>
<reference evidence="2" key="1">
    <citation type="submission" date="2022-04" db="EMBL/GenBank/DDBJ databases">
        <title>Halobacillus sp. isolated from saltern.</title>
        <authorList>
            <person name="Won M."/>
            <person name="Lee C.-M."/>
            <person name="Woen H.-Y."/>
            <person name="Kwon S.-W."/>
        </authorList>
    </citation>
    <scope>NUCLEOTIDE SEQUENCE</scope>
    <source>
        <strain evidence="2">SSHM10-5</strain>
    </source>
</reference>
<keyword evidence="1" id="KW-1133">Transmembrane helix</keyword>
<gene>
    <name evidence="2" type="ORF">MUO15_00185</name>
</gene>
<dbReference type="RefSeq" id="WP_245032492.1">
    <property type="nucleotide sequence ID" value="NZ_CP095075.1"/>
</dbReference>
<evidence type="ECO:0000313" key="3">
    <source>
        <dbReference type="Proteomes" id="UP000830326"/>
    </source>
</evidence>
<sequence>MLKHINKTFLFTVAFLFLLGTILGTLIVNIMLITSFSAETYLINSKNYDFVDWVMKSSLFLIGSICTGLVAFVLHFLKNAEESREVSEREKSRYEMVQNEFKENLKNISEVYEAFIDEDKDALVKLILSEDNEIKETVLISFTTLNFTAYNSHVDSLSDAKYDEQKLIWKKVKVVHQLMGLLNEYRNEYSIKKIINLMLEEINTVKDSSIVTNDN</sequence>
<dbReference type="Proteomes" id="UP000830326">
    <property type="component" value="Chromosome"/>
</dbReference>